<feature type="transmembrane region" description="Helical" evidence="2">
    <location>
        <begin position="129"/>
        <end position="149"/>
    </location>
</feature>
<evidence type="ECO:0000256" key="2">
    <source>
        <dbReference type="SAM" id="Phobius"/>
    </source>
</evidence>
<reference evidence="3 4" key="1">
    <citation type="journal article" date="2012" name="Stand. Genomic Sci.">
        <title>Genome sequence of the ocean sediment bacterium Saccharomonospora marina type strain (XMU15(T)).</title>
        <authorList>
            <person name="Klenk H.P."/>
            <person name="Lu M."/>
            <person name="Lucas S."/>
            <person name="Lapidus A."/>
            <person name="Copeland A."/>
            <person name="Pitluck S."/>
            <person name="Goodwin L.A."/>
            <person name="Han C."/>
            <person name="Tapia R."/>
            <person name="Brambilla E.M."/>
            <person name="Potter G."/>
            <person name="Land M."/>
            <person name="Ivanova N."/>
            <person name="Rohde M."/>
            <person name="Goker M."/>
            <person name="Detter J.C."/>
            <person name="Li W.J."/>
            <person name="Kyrpides N.C."/>
            <person name="Woyke T."/>
        </authorList>
    </citation>
    <scope>NUCLEOTIDE SEQUENCE [LARGE SCALE GENOMIC DNA]</scope>
    <source>
        <strain evidence="3 4">XMU15</strain>
    </source>
</reference>
<feature type="compositionally biased region" description="Low complexity" evidence="1">
    <location>
        <begin position="53"/>
        <end position="66"/>
    </location>
</feature>
<proteinExistence type="predicted"/>
<feature type="region of interest" description="Disordered" evidence="1">
    <location>
        <begin position="27"/>
        <end position="121"/>
    </location>
</feature>
<evidence type="ECO:0008006" key="5">
    <source>
        <dbReference type="Google" id="ProtNLM"/>
    </source>
</evidence>
<evidence type="ECO:0000313" key="4">
    <source>
        <dbReference type="Proteomes" id="UP000004926"/>
    </source>
</evidence>
<dbReference type="eggNOG" id="ENOG5033FW7">
    <property type="taxonomic scope" value="Bacteria"/>
</dbReference>
<sequence>MSRLSGADGPEDVDATFAQIVADLRAQGVGTNRHDPDDPSGVADTGDTDGIESSSDSTDATGTADTRSPRETGEPRTRERGEPEATRAGGGWRESETGWDETMFGPDPGNDEHYVPPEPPPLPRPRKGAFIVLLFFVVGLLLLISPGVIGLNSTIGTPLGMLSLAIGIALGLLRVRQGPPDGADPTNGAQV</sequence>
<organism evidence="3 4">
    <name type="scientific">Saccharomonospora marina XMU15</name>
    <dbReference type="NCBI Taxonomy" id="882083"/>
    <lineage>
        <taxon>Bacteria</taxon>
        <taxon>Bacillati</taxon>
        <taxon>Actinomycetota</taxon>
        <taxon>Actinomycetes</taxon>
        <taxon>Pseudonocardiales</taxon>
        <taxon>Pseudonocardiaceae</taxon>
        <taxon>Saccharomonospora</taxon>
    </lineage>
</organism>
<feature type="compositionally biased region" description="Basic and acidic residues" evidence="1">
    <location>
        <begin position="67"/>
        <end position="85"/>
    </location>
</feature>
<keyword evidence="2" id="KW-0472">Membrane</keyword>
<dbReference type="Proteomes" id="UP000004926">
    <property type="component" value="Chromosome"/>
</dbReference>
<protein>
    <recommendedName>
        <fullName evidence="5">DUF308 domain-containing protein</fullName>
    </recommendedName>
</protein>
<keyword evidence="2" id="KW-1133">Transmembrane helix</keyword>
<keyword evidence="4" id="KW-1185">Reference proteome</keyword>
<accession>H5XBD5</accession>
<dbReference type="RefSeq" id="WP_009153827.1">
    <property type="nucleotide sequence ID" value="NZ_CM001439.1"/>
</dbReference>
<dbReference type="OrthoDB" id="5193869at2"/>
<dbReference type="EMBL" id="CM001439">
    <property type="protein sequence ID" value="EHR50442.1"/>
    <property type="molecule type" value="Genomic_DNA"/>
</dbReference>
<keyword evidence="2" id="KW-0812">Transmembrane</keyword>
<evidence type="ECO:0000256" key="1">
    <source>
        <dbReference type="SAM" id="MobiDB-lite"/>
    </source>
</evidence>
<name>H5XBD5_9PSEU</name>
<dbReference type="HOGENOM" id="CLU_1657099_0_0_11"/>
<evidence type="ECO:0000313" key="3">
    <source>
        <dbReference type="EMBL" id="EHR50442.1"/>
    </source>
</evidence>
<dbReference type="STRING" id="882083.SacmaDRAFT_2188"/>
<dbReference type="AlphaFoldDB" id="H5XBD5"/>
<gene>
    <name evidence="3" type="ORF">SacmaDRAFT_2188</name>
</gene>
<feature type="transmembrane region" description="Helical" evidence="2">
    <location>
        <begin position="155"/>
        <end position="173"/>
    </location>
</feature>